<organism evidence="2 3">
    <name type="scientific">Polarella glacialis</name>
    <name type="common">Dinoflagellate</name>
    <dbReference type="NCBI Taxonomy" id="89957"/>
    <lineage>
        <taxon>Eukaryota</taxon>
        <taxon>Sar</taxon>
        <taxon>Alveolata</taxon>
        <taxon>Dinophyceae</taxon>
        <taxon>Suessiales</taxon>
        <taxon>Suessiaceae</taxon>
        <taxon>Polarella</taxon>
    </lineage>
</organism>
<feature type="signal peptide" evidence="1">
    <location>
        <begin position="1"/>
        <end position="20"/>
    </location>
</feature>
<evidence type="ECO:0000313" key="3">
    <source>
        <dbReference type="Proteomes" id="UP000626109"/>
    </source>
</evidence>
<proteinExistence type="predicted"/>
<reference evidence="2" key="1">
    <citation type="submission" date="2021-02" db="EMBL/GenBank/DDBJ databases">
        <authorList>
            <person name="Dougan E. K."/>
            <person name="Rhodes N."/>
            <person name="Thang M."/>
            <person name="Chan C."/>
        </authorList>
    </citation>
    <scope>NUCLEOTIDE SEQUENCE</scope>
</reference>
<accession>A0A813LFW0</accession>
<dbReference type="AlphaFoldDB" id="A0A813LFW0"/>
<name>A0A813LFW0_POLGL</name>
<comment type="caution">
    <text evidence="2">The sequence shown here is derived from an EMBL/GenBank/DDBJ whole genome shotgun (WGS) entry which is preliminary data.</text>
</comment>
<keyword evidence="1" id="KW-0732">Signal</keyword>
<sequence length="138" mass="14986">MAPRAFVLFLALSAVPAVAGMFGPPQYVKDACEKWCGAAADNADAADACAACHDGPQTNPKCATGGCDYCESEIIFPRHYPKLWKEEPTFHGKWAKLEGKTRCWCDTGCPVYSVKSGLFCHNECAAVCSSRTEERIMV</sequence>
<gene>
    <name evidence="2" type="ORF">PGLA2088_LOCUS43836</name>
</gene>
<protein>
    <submittedName>
        <fullName evidence="2">Uncharacterized protein</fullName>
    </submittedName>
</protein>
<feature type="chain" id="PRO_5032631330" evidence="1">
    <location>
        <begin position="21"/>
        <end position="138"/>
    </location>
</feature>
<evidence type="ECO:0000313" key="2">
    <source>
        <dbReference type="EMBL" id="CAE8724753.1"/>
    </source>
</evidence>
<dbReference type="Proteomes" id="UP000626109">
    <property type="component" value="Unassembled WGS sequence"/>
</dbReference>
<dbReference type="EMBL" id="CAJNNW010034946">
    <property type="protein sequence ID" value="CAE8724753.1"/>
    <property type="molecule type" value="Genomic_DNA"/>
</dbReference>
<evidence type="ECO:0000256" key="1">
    <source>
        <dbReference type="SAM" id="SignalP"/>
    </source>
</evidence>